<dbReference type="AlphaFoldDB" id="A0A1F6N0J0"/>
<dbReference type="InterPro" id="IPR001783">
    <property type="entry name" value="Lumazine-bd"/>
</dbReference>
<dbReference type="NCBIfam" id="TIGR00187">
    <property type="entry name" value="ribE"/>
    <property type="match status" value="1"/>
</dbReference>
<dbReference type="Pfam" id="PF00677">
    <property type="entry name" value="Lum_binding"/>
    <property type="match status" value="2"/>
</dbReference>
<dbReference type="InterPro" id="IPR017938">
    <property type="entry name" value="Riboflavin_synthase-like_b-brl"/>
</dbReference>
<evidence type="ECO:0000256" key="3">
    <source>
        <dbReference type="ARBA" id="ARBA00004887"/>
    </source>
</evidence>
<evidence type="ECO:0000256" key="5">
    <source>
        <dbReference type="ARBA" id="ARBA00013950"/>
    </source>
</evidence>
<dbReference type="GO" id="GO:0004746">
    <property type="term" value="F:riboflavin synthase activity"/>
    <property type="evidence" value="ECO:0007669"/>
    <property type="project" value="UniProtKB-UniRule"/>
</dbReference>
<feature type="domain" description="Lumazine-binding" evidence="11">
    <location>
        <begin position="97"/>
        <end position="193"/>
    </location>
</feature>
<dbReference type="PANTHER" id="PTHR21098:SF12">
    <property type="entry name" value="RIBOFLAVIN SYNTHASE"/>
    <property type="match status" value="1"/>
</dbReference>
<dbReference type="PANTHER" id="PTHR21098">
    <property type="entry name" value="RIBOFLAVIN SYNTHASE ALPHA CHAIN"/>
    <property type="match status" value="1"/>
</dbReference>
<evidence type="ECO:0000256" key="9">
    <source>
        <dbReference type="NCBIfam" id="TIGR00187"/>
    </source>
</evidence>
<organism evidence="12 13">
    <name type="scientific">Candidatus Magasanikbacteria bacterium RIFCSPLOWO2_01_FULL_40_15</name>
    <dbReference type="NCBI Taxonomy" id="1798686"/>
    <lineage>
        <taxon>Bacteria</taxon>
        <taxon>Candidatus Magasanikiibacteriota</taxon>
    </lineage>
</organism>
<evidence type="ECO:0000313" key="13">
    <source>
        <dbReference type="Proteomes" id="UP000177040"/>
    </source>
</evidence>
<evidence type="ECO:0000313" key="12">
    <source>
        <dbReference type="EMBL" id="OGH77457.1"/>
    </source>
</evidence>
<evidence type="ECO:0000256" key="7">
    <source>
        <dbReference type="ARBA" id="ARBA00022679"/>
    </source>
</evidence>
<comment type="pathway">
    <text evidence="3">Cofactor biosynthesis; riboflavin biosynthesis; riboflavin from 2-hydroxy-3-oxobutyl phosphate and 5-amino-6-(D-ribitylamino)uracil: step 2/2.</text>
</comment>
<dbReference type="GO" id="GO:0009231">
    <property type="term" value="P:riboflavin biosynthetic process"/>
    <property type="evidence" value="ECO:0007669"/>
    <property type="project" value="UniProtKB-KW"/>
</dbReference>
<reference evidence="12 13" key="1">
    <citation type="journal article" date="2016" name="Nat. Commun.">
        <title>Thousands of microbial genomes shed light on interconnected biogeochemical processes in an aquifer system.</title>
        <authorList>
            <person name="Anantharaman K."/>
            <person name="Brown C.T."/>
            <person name="Hug L.A."/>
            <person name="Sharon I."/>
            <person name="Castelle C.J."/>
            <person name="Probst A.J."/>
            <person name="Thomas B.C."/>
            <person name="Singh A."/>
            <person name="Wilkins M.J."/>
            <person name="Karaoz U."/>
            <person name="Brodie E.L."/>
            <person name="Williams K.H."/>
            <person name="Hubbard S.S."/>
            <person name="Banfield J.F."/>
        </authorList>
    </citation>
    <scope>NUCLEOTIDE SEQUENCE [LARGE SCALE GENOMIC DNA]</scope>
</reference>
<protein>
    <recommendedName>
        <fullName evidence="5 9">Riboflavin synthase</fullName>
        <ecNumber evidence="4 9">2.5.1.9</ecNumber>
    </recommendedName>
</protein>
<evidence type="ECO:0000259" key="11">
    <source>
        <dbReference type="PROSITE" id="PS51177"/>
    </source>
</evidence>
<dbReference type="PIRSF" id="PIRSF000498">
    <property type="entry name" value="Riboflavin_syn_A"/>
    <property type="match status" value="1"/>
</dbReference>
<dbReference type="InterPro" id="IPR026017">
    <property type="entry name" value="Lumazine-bd_dom"/>
</dbReference>
<dbReference type="SUPFAM" id="SSF63380">
    <property type="entry name" value="Riboflavin synthase domain-like"/>
    <property type="match status" value="2"/>
</dbReference>
<accession>A0A1F6N0J0</accession>
<name>A0A1F6N0J0_9BACT</name>
<evidence type="ECO:0000256" key="10">
    <source>
        <dbReference type="PROSITE-ProRule" id="PRU00524"/>
    </source>
</evidence>
<keyword evidence="7" id="KW-0808">Transferase</keyword>
<dbReference type="EMBL" id="MFQH01000024">
    <property type="protein sequence ID" value="OGH77457.1"/>
    <property type="molecule type" value="Genomic_DNA"/>
</dbReference>
<comment type="catalytic activity">
    <reaction evidence="1">
        <text>2 6,7-dimethyl-8-(1-D-ribityl)lumazine + H(+) = 5-amino-6-(D-ribitylamino)uracil + riboflavin</text>
        <dbReference type="Rhea" id="RHEA:20772"/>
        <dbReference type="ChEBI" id="CHEBI:15378"/>
        <dbReference type="ChEBI" id="CHEBI:15934"/>
        <dbReference type="ChEBI" id="CHEBI:57986"/>
        <dbReference type="ChEBI" id="CHEBI:58201"/>
        <dbReference type="EC" id="2.5.1.9"/>
    </reaction>
</comment>
<sequence>MFTGIVQTVGLVTGLIEKKERAYISLKPKNKIGHIRVGDSVSISGVCLTLVKKLKFDLMFEVMPETKRKTTLVKLKKNDHFNLELALRVGDRLGGHMVQGHVDALASVVFVEFDGKTTLVGVKLPAKLKKYVILHGSITFDGISLTVARLQGNLVTVSLIKETMARTTWKNIAVGQLVNVEVDVIGKYVEKFLKK</sequence>
<keyword evidence="8" id="KW-0677">Repeat</keyword>
<dbReference type="NCBIfam" id="NF006767">
    <property type="entry name" value="PRK09289.1"/>
    <property type="match status" value="1"/>
</dbReference>
<feature type="domain" description="Lumazine-binding" evidence="11">
    <location>
        <begin position="1"/>
        <end position="96"/>
    </location>
</feature>
<feature type="repeat" description="Lumazine-binding" evidence="10">
    <location>
        <begin position="1"/>
        <end position="96"/>
    </location>
</feature>
<evidence type="ECO:0000256" key="1">
    <source>
        <dbReference type="ARBA" id="ARBA00000968"/>
    </source>
</evidence>
<dbReference type="CDD" id="cd00402">
    <property type="entry name" value="Riboflavin_synthase_like"/>
    <property type="match status" value="1"/>
</dbReference>
<comment type="caution">
    <text evidence="12">The sequence shown here is derived from an EMBL/GenBank/DDBJ whole genome shotgun (WGS) entry which is preliminary data.</text>
</comment>
<evidence type="ECO:0000256" key="6">
    <source>
        <dbReference type="ARBA" id="ARBA00022619"/>
    </source>
</evidence>
<feature type="repeat" description="Lumazine-binding" evidence="10">
    <location>
        <begin position="97"/>
        <end position="193"/>
    </location>
</feature>
<dbReference type="InterPro" id="IPR023366">
    <property type="entry name" value="ATP_synth_asu-like_sf"/>
</dbReference>
<proteinExistence type="predicted"/>
<dbReference type="Proteomes" id="UP000177040">
    <property type="component" value="Unassembled WGS sequence"/>
</dbReference>
<evidence type="ECO:0000256" key="2">
    <source>
        <dbReference type="ARBA" id="ARBA00002803"/>
    </source>
</evidence>
<evidence type="ECO:0000256" key="4">
    <source>
        <dbReference type="ARBA" id="ARBA00012827"/>
    </source>
</evidence>
<evidence type="ECO:0000256" key="8">
    <source>
        <dbReference type="ARBA" id="ARBA00022737"/>
    </source>
</evidence>
<comment type="function">
    <text evidence="2">Catalyzes the dismutation of two molecules of 6,7-dimethyl-8-ribityllumazine, resulting in the formation of riboflavin and 5-amino-6-(D-ribitylamino)uracil.</text>
</comment>
<dbReference type="EC" id="2.5.1.9" evidence="4 9"/>
<dbReference type="Gene3D" id="2.40.30.20">
    <property type="match status" value="2"/>
</dbReference>
<keyword evidence="6" id="KW-0686">Riboflavin biosynthesis</keyword>
<dbReference type="PROSITE" id="PS51177">
    <property type="entry name" value="LUMAZINE_BIND"/>
    <property type="match status" value="2"/>
</dbReference>
<gene>
    <name evidence="12" type="ORF">A2983_01505</name>
</gene>